<comment type="caution">
    <text evidence="3">The sequence shown here is derived from an EMBL/GenBank/DDBJ whole genome shotgun (WGS) entry which is preliminary data.</text>
</comment>
<evidence type="ECO:0000313" key="3">
    <source>
        <dbReference type="EMBL" id="TKI59094.1"/>
    </source>
</evidence>
<dbReference type="EMBL" id="SZNK01000001">
    <property type="protein sequence ID" value="TKI59094.1"/>
    <property type="molecule type" value="Genomic_DNA"/>
</dbReference>
<feature type="repeat" description="TPR" evidence="1">
    <location>
        <begin position="8"/>
        <end position="41"/>
    </location>
</feature>
<dbReference type="Proteomes" id="UP000307841">
    <property type="component" value="Unassembled WGS sequence"/>
</dbReference>
<dbReference type="Pfam" id="PF14559">
    <property type="entry name" value="TPR_19"/>
    <property type="match status" value="1"/>
</dbReference>
<sequence>MDLKVLEGSPHYQLGEHYYEMGRYEQAREQFKQVLAEDATHPRLLYMMAYCEYQLDNYEEAYELCTNAIKEGFVTEYVYNTLGLILKQQKKWYEAEEAMLYALSLNPLEPSNIATYAFLMYETGHLKRARLMLEEAKRLDPMDPTVLHYQFYMAMIDGKKKEKYEALAGYMQVAEDDLYKVIKIGEEAYFRDDFKTAKEALIHAFMLDPTNSRVKELLDGIEKETHFLFYPNRIVHKLGGPIGSWAASVGLILLAIYLYPPAFGGILLFLLIFNVYTWISGFVYKLFVK</sequence>
<keyword evidence="1" id="KW-0802">TPR repeat</keyword>
<organism evidence="3 4">
    <name type="scientific">Brevibacillus antibioticus</name>
    <dbReference type="NCBI Taxonomy" id="2570228"/>
    <lineage>
        <taxon>Bacteria</taxon>
        <taxon>Bacillati</taxon>
        <taxon>Bacillota</taxon>
        <taxon>Bacilli</taxon>
        <taxon>Bacillales</taxon>
        <taxon>Paenibacillaceae</taxon>
        <taxon>Brevibacillus</taxon>
    </lineage>
</organism>
<dbReference type="Gene3D" id="1.25.40.10">
    <property type="entry name" value="Tetratricopeptide repeat domain"/>
    <property type="match status" value="1"/>
</dbReference>
<dbReference type="OrthoDB" id="2465982at2"/>
<dbReference type="SUPFAM" id="SSF48452">
    <property type="entry name" value="TPR-like"/>
    <property type="match status" value="1"/>
</dbReference>
<keyword evidence="4" id="KW-1185">Reference proteome</keyword>
<protein>
    <submittedName>
        <fullName evidence="3">Tetratricopeptide repeat protein</fullName>
    </submittedName>
</protein>
<keyword evidence="2" id="KW-1133">Transmembrane helix</keyword>
<feature type="transmembrane region" description="Helical" evidence="2">
    <location>
        <begin position="266"/>
        <end position="287"/>
    </location>
</feature>
<evidence type="ECO:0000256" key="2">
    <source>
        <dbReference type="SAM" id="Phobius"/>
    </source>
</evidence>
<dbReference type="InterPro" id="IPR019734">
    <property type="entry name" value="TPR_rpt"/>
</dbReference>
<accession>A0A4U2YF01</accession>
<dbReference type="PROSITE" id="PS50005">
    <property type="entry name" value="TPR"/>
    <property type="match status" value="1"/>
</dbReference>
<name>A0A4U2YF01_9BACL</name>
<proteinExistence type="predicted"/>
<reference evidence="3 4" key="1">
    <citation type="submission" date="2019-04" db="EMBL/GenBank/DDBJ databases">
        <title>Whole genome sequencing of Brevibacillus sp. TGS2-1.</title>
        <authorList>
            <person name="Choi A."/>
        </authorList>
    </citation>
    <scope>NUCLEOTIDE SEQUENCE [LARGE SCALE GENOMIC DNA]</scope>
    <source>
        <strain evidence="3 4">TGS2-1</strain>
    </source>
</reference>
<keyword evidence="2" id="KW-0812">Transmembrane</keyword>
<dbReference type="AlphaFoldDB" id="A0A4U2YF01"/>
<gene>
    <name evidence="3" type="ORF">E8L90_28915</name>
</gene>
<keyword evidence="2" id="KW-0472">Membrane</keyword>
<feature type="transmembrane region" description="Helical" evidence="2">
    <location>
        <begin position="242"/>
        <end position="260"/>
    </location>
</feature>
<dbReference type="RefSeq" id="WP_137032961.1">
    <property type="nucleotide sequence ID" value="NZ_SZNK01000001.1"/>
</dbReference>
<evidence type="ECO:0000256" key="1">
    <source>
        <dbReference type="PROSITE-ProRule" id="PRU00339"/>
    </source>
</evidence>
<evidence type="ECO:0000313" key="4">
    <source>
        <dbReference type="Proteomes" id="UP000307841"/>
    </source>
</evidence>
<dbReference type="SMART" id="SM00028">
    <property type="entry name" value="TPR"/>
    <property type="match status" value="3"/>
</dbReference>
<dbReference type="InterPro" id="IPR011990">
    <property type="entry name" value="TPR-like_helical_dom_sf"/>
</dbReference>